<name>A7NQ73_ROSCS</name>
<dbReference type="Gene3D" id="3.20.20.80">
    <property type="entry name" value="Glycosidases"/>
    <property type="match status" value="1"/>
</dbReference>
<dbReference type="eggNOG" id="COG3664">
    <property type="taxonomic scope" value="Bacteria"/>
</dbReference>
<dbReference type="RefSeq" id="WP_012122142.1">
    <property type="nucleotide sequence ID" value="NC_009767.1"/>
</dbReference>
<dbReference type="PROSITE" id="PS51257">
    <property type="entry name" value="PROKAR_LIPOPROTEIN"/>
    <property type="match status" value="1"/>
</dbReference>
<keyword evidence="2" id="KW-0732">Signal</keyword>
<dbReference type="InterPro" id="IPR051923">
    <property type="entry name" value="Glycosyl_Hydrolase_39"/>
</dbReference>
<feature type="signal peptide" evidence="2">
    <location>
        <begin position="1"/>
        <end position="25"/>
    </location>
</feature>
<feature type="region of interest" description="Disordered" evidence="1">
    <location>
        <begin position="35"/>
        <end position="78"/>
    </location>
</feature>
<sequence length="450" mass="50033">MKIPFLYWRQIALIALLGILTPLFAACGGAPASQGSTPPTAVINAPTSPPVVSPANPASPSPTAVVSDPTVAPPLPPPTETPVELTFPLTLPQTAHGVVAHLYYTDRERVLTLTEIAGYTWVRQQIQWKDIEGPEPGDYKWGELDNIVNDVAARNLNLLISIVKAPSFYNPTNGLPRDPVTMGNFVEAMVKRYGTKIKAIEIWNEQNLAVENGGRVTVEDAGHYVEILVECYKRIKAVEPRIFVLAGAPSSSGVDEPSLAVSDERYYRAMYEYKGGLIKDYFDAQAVHPGGAANPPDTLWPEKPSYIEGCNPAPDRCWNDHPTHYFRHVENVRKFMVEEGVGDHQIWITEYGWATPNDTPGYEFGNYVSLEQQRDYIISAMRRIDELYRTPDGKPWVGVAFLWNMNFAVLWGAQGNPNHEQASFGILNPDWSPRPSFLAIQSYLAARKQN</sequence>
<evidence type="ECO:0000256" key="1">
    <source>
        <dbReference type="SAM" id="MobiDB-lite"/>
    </source>
</evidence>
<dbReference type="AlphaFoldDB" id="A7NQ73"/>
<accession>A7NQ73</accession>
<evidence type="ECO:0008006" key="5">
    <source>
        <dbReference type="Google" id="ProtNLM"/>
    </source>
</evidence>
<gene>
    <name evidence="3" type="ordered locus">Rcas_3670</name>
</gene>
<feature type="compositionally biased region" description="Pro residues" evidence="1">
    <location>
        <begin position="47"/>
        <end position="60"/>
    </location>
</feature>
<dbReference type="Proteomes" id="UP000000263">
    <property type="component" value="Chromosome"/>
</dbReference>
<feature type="compositionally biased region" description="Low complexity" evidence="1">
    <location>
        <begin position="61"/>
        <end position="70"/>
    </location>
</feature>
<reference evidence="3 4" key="1">
    <citation type="submission" date="2007-08" db="EMBL/GenBank/DDBJ databases">
        <title>Complete sequence of Roseiflexus castenholzii DSM 13941.</title>
        <authorList>
            <consortium name="US DOE Joint Genome Institute"/>
            <person name="Copeland A."/>
            <person name="Lucas S."/>
            <person name="Lapidus A."/>
            <person name="Barry K."/>
            <person name="Glavina del Rio T."/>
            <person name="Dalin E."/>
            <person name="Tice H."/>
            <person name="Pitluck S."/>
            <person name="Thompson L.S."/>
            <person name="Brettin T."/>
            <person name="Bruce D."/>
            <person name="Detter J.C."/>
            <person name="Han C."/>
            <person name="Tapia R."/>
            <person name="Schmutz J."/>
            <person name="Larimer F."/>
            <person name="Land M."/>
            <person name="Hauser L."/>
            <person name="Kyrpides N."/>
            <person name="Mikhailova N."/>
            <person name="Bryant D.A."/>
            <person name="Hanada S."/>
            <person name="Tsukatani Y."/>
            <person name="Richardson P."/>
        </authorList>
    </citation>
    <scope>NUCLEOTIDE SEQUENCE [LARGE SCALE GENOMIC DNA]</scope>
    <source>
        <strain evidence="4">DSM 13941 / HLO8</strain>
    </source>
</reference>
<dbReference type="PANTHER" id="PTHR12631">
    <property type="entry name" value="ALPHA-L-IDURONIDASE"/>
    <property type="match status" value="1"/>
</dbReference>
<evidence type="ECO:0000313" key="3">
    <source>
        <dbReference type="EMBL" id="ABU59719.1"/>
    </source>
</evidence>
<feature type="chain" id="PRO_5002711106" description="Glycoside hydrolase family 5 domain-containing protein" evidence="2">
    <location>
        <begin position="26"/>
        <end position="450"/>
    </location>
</feature>
<dbReference type="InterPro" id="IPR017853">
    <property type="entry name" value="GH"/>
</dbReference>
<dbReference type="PANTHER" id="PTHR12631:SF10">
    <property type="entry name" value="BETA-XYLOSIDASE-LIKE PROTEIN-RELATED"/>
    <property type="match status" value="1"/>
</dbReference>
<evidence type="ECO:0000256" key="2">
    <source>
        <dbReference type="SAM" id="SignalP"/>
    </source>
</evidence>
<organism evidence="3 4">
    <name type="scientific">Roseiflexus castenholzii (strain DSM 13941 / HLO8)</name>
    <dbReference type="NCBI Taxonomy" id="383372"/>
    <lineage>
        <taxon>Bacteria</taxon>
        <taxon>Bacillati</taxon>
        <taxon>Chloroflexota</taxon>
        <taxon>Chloroflexia</taxon>
        <taxon>Chloroflexales</taxon>
        <taxon>Roseiflexineae</taxon>
        <taxon>Roseiflexaceae</taxon>
        <taxon>Roseiflexus</taxon>
    </lineage>
</organism>
<dbReference type="SUPFAM" id="SSF51445">
    <property type="entry name" value="(Trans)glycosidases"/>
    <property type="match status" value="1"/>
</dbReference>
<dbReference type="HOGENOM" id="CLU_041401_2_0_0"/>
<proteinExistence type="predicted"/>
<dbReference type="GO" id="GO:0004553">
    <property type="term" value="F:hydrolase activity, hydrolyzing O-glycosyl compounds"/>
    <property type="evidence" value="ECO:0007669"/>
    <property type="project" value="TreeGrafter"/>
</dbReference>
<dbReference type="CAZy" id="GH39">
    <property type="family name" value="Glycoside Hydrolase Family 39"/>
</dbReference>
<protein>
    <recommendedName>
        <fullName evidence="5">Glycoside hydrolase family 5 domain-containing protein</fullName>
    </recommendedName>
</protein>
<dbReference type="EMBL" id="CP000804">
    <property type="protein sequence ID" value="ABU59719.1"/>
    <property type="molecule type" value="Genomic_DNA"/>
</dbReference>
<keyword evidence="4" id="KW-1185">Reference proteome</keyword>
<dbReference type="KEGG" id="rca:Rcas_3670"/>
<dbReference type="STRING" id="383372.Rcas_3670"/>
<evidence type="ECO:0000313" key="4">
    <source>
        <dbReference type="Proteomes" id="UP000000263"/>
    </source>
</evidence>